<evidence type="ECO:0000313" key="1">
    <source>
        <dbReference type="EMBL" id="JAQ00071.1"/>
    </source>
</evidence>
<name>A0A146KUA9_LYGHE</name>
<dbReference type="EMBL" id="GDHC01018558">
    <property type="protein sequence ID" value="JAQ00071.1"/>
    <property type="molecule type" value="Transcribed_RNA"/>
</dbReference>
<protein>
    <submittedName>
        <fullName evidence="1">Uncharacterized protein</fullName>
    </submittedName>
</protein>
<accession>A0A146KUA9</accession>
<gene>
    <name evidence="1" type="ORF">g.7645</name>
</gene>
<sequence length="135" mass="15551">MVWICQRVLPSESLTPLYTLKGKRLTNSLQHGMPKLPHYRHNITPTMSCIMHEWVSYASSSPHNERHSSMKVTWLMPLDQSVYTLHNSVAPLQTTYFLPKRHCVKRTIFINGSLACCVEKHTSCDRLIIILSMSL</sequence>
<reference evidence="1" key="1">
    <citation type="journal article" date="2016" name="Gigascience">
        <title>De novo construction of an expanded transcriptome assembly for the western tarnished plant bug, Lygus hesperus.</title>
        <authorList>
            <person name="Tassone E.E."/>
            <person name="Geib S.M."/>
            <person name="Hall B."/>
            <person name="Fabrick J.A."/>
            <person name="Brent C.S."/>
            <person name="Hull J.J."/>
        </authorList>
    </citation>
    <scope>NUCLEOTIDE SEQUENCE</scope>
</reference>
<dbReference type="AlphaFoldDB" id="A0A146KUA9"/>
<organism evidence="1">
    <name type="scientific">Lygus hesperus</name>
    <name type="common">Western plant bug</name>
    <dbReference type="NCBI Taxonomy" id="30085"/>
    <lineage>
        <taxon>Eukaryota</taxon>
        <taxon>Metazoa</taxon>
        <taxon>Ecdysozoa</taxon>
        <taxon>Arthropoda</taxon>
        <taxon>Hexapoda</taxon>
        <taxon>Insecta</taxon>
        <taxon>Pterygota</taxon>
        <taxon>Neoptera</taxon>
        <taxon>Paraneoptera</taxon>
        <taxon>Hemiptera</taxon>
        <taxon>Heteroptera</taxon>
        <taxon>Panheteroptera</taxon>
        <taxon>Cimicomorpha</taxon>
        <taxon>Miridae</taxon>
        <taxon>Mirini</taxon>
        <taxon>Lygus</taxon>
    </lineage>
</organism>
<proteinExistence type="predicted"/>